<evidence type="ECO:0000313" key="2">
    <source>
        <dbReference type="Proteomes" id="UP000425960"/>
    </source>
</evidence>
<organism evidence="1 2">
    <name type="scientific">Desulfosarcina ovata subsp. sediminis</name>
    <dbReference type="NCBI Taxonomy" id="885957"/>
    <lineage>
        <taxon>Bacteria</taxon>
        <taxon>Pseudomonadati</taxon>
        <taxon>Thermodesulfobacteriota</taxon>
        <taxon>Desulfobacteria</taxon>
        <taxon>Desulfobacterales</taxon>
        <taxon>Desulfosarcinaceae</taxon>
        <taxon>Desulfosarcina</taxon>
    </lineage>
</organism>
<evidence type="ECO:0000313" key="1">
    <source>
        <dbReference type="EMBL" id="BBO80114.1"/>
    </source>
</evidence>
<gene>
    <name evidence="1" type="ORF">DSCO28_06800</name>
</gene>
<dbReference type="EMBL" id="AP021876">
    <property type="protein sequence ID" value="BBO80114.1"/>
    <property type="molecule type" value="Genomic_DNA"/>
</dbReference>
<sequence length="127" mass="13558">MQSTPVRIENLMKVRLNIKTADAEHHDVVGTPFTFIYGVGLEGITPFEKALFGKSIGDRIHMEIPATAHCETLGHLELPIGEQTGILAPRTLEITVTDISRPADREVVKAMAGGSSCSDCGCGCGAH</sequence>
<reference evidence="1 2" key="1">
    <citation type="submission" date="2019-11" db="EMBL/GenBank/DDBJ databases">
        <title>Comparative genomics of hydrocarbon-degrading Desulfosarcina strains.</title>
        <authorList>
            <person name="Watanabe M."/>
            <person name="Kojima H."/>
            <person name="Fukui M."/>
        </authorList>
    </citation>
    <scope>NUCLEOTIDE SEQUENCE [LARGE SCALE GENOMIC DNA]</scope>
    <source>
        <strain evidence="1 2">28bB2T</strain>
    </source>
</reference>
<accession>A0A5K7ZFM8</accession>
<dbReference type="AlphaFoldDB" id="A0A5K7ZFM8"/>
<dbReference type="Proteomes" id="UP000425960">
    <property type="component" value="Chromosome"/>
</dbReference>
<dbReference type="KEGG" id="dov:DSCO28_06800"/>
<proteinExistence type="predicted"/>
<protein>
    <submittedName>
        <fullName evidence="1">Uncharacterized protein</fullName>
    </submittedName>
</protein>
<dbReference type="RefSeq" id="WP_155308882.1">
    <property type="nucleotide sequence ID" value="NZ_AP021876.1"/>
</dbReference>
<name>A0A5K7ZFM8_9BACT</name>